<dbReference type="GO" id="GO:0170057">
    <property type="term" value="F:RNA ligase (GTP) activity"/>
    <property type="evidence" value="ECO:0007669"/>
    <property type="project" value="UniProtKB-EC"/>
</dbReference>
<dbReference type="GO" id="GO:0006396">
    <property type="term" value="P:RNA processing"/>
    <property type="evidence" value="ECO:0007669"/>
    <property type="project" value="InterPro"/>
</dbReference>
<keyword evidence="13" id="KW-1185">Reference proteome</keyword>
<dbReference type="PANTHER" id="PTHR43749">
    <property type="entry name" value="RNA-SPLICING LIGASE RTCB"/>
    <property type="match status" value="1"/>
</dbReference>
<dbReference type="Proteomes" id="UP000198929">
    <property type="component" value="Unassembled WGS sequence"/>
</dbReference>
<dbReference type="Gene3D" id="3.90.1860.10">
    <property type="entry name" value="tRNA-splicing ligase RtcB"/>
    <property type="match status" value="1"/>
</dbReference>
<comment type="catalytic activity">
    <reaction evidence="8">
        <text>a 3'-end 3'-phospho-ribonucleotide-RNA + a 5'-end dephospho-ribonucleoside-RNA + GTP = a ribonucleotidyl-ribonucleotide-RNA + GMP + diphosphate</text>
        <dbReference type="Rhea" id="RHEA:68076"/>
        <dbReference type="Rhea" id="RHEA-COMP:10463"/>
        <dbReference type="Rhea" id="RHEA-COMP:13936"/>
        <dbReference type="Rhea" id="RHEA-COMP:17355"/>
        <dbReference type="ChEBI" id="CHEBI:33019"/>
        <dbReference type="ChEBI" id="CHEBI:37565"/>
        <dbReference type="ChEBI" id="CHEBI:58115"/>
        <dbReference type="ChEBI" id="CHEBI:83062"/>
        <dbReference type="ChEBI" id="CHEBI:138284"/>
        <dbReference type="ChEBI" id="CHEBI:173118"/>
        <dbReference type="EC" id="6.5.1.8"/>
    </reaction>
</comment>
<dbReference type="RefSeq" id="WP_092256736.1">
    <property type="nucleotide sequence ID" value="NZ_CP047199.1"/>
</dbReference>
<keyword evidence="4 10" id="KW-0547">Nucleotide-binding</keyword>
<feature type="binding site" evidence="10">
    <location>
        <begin position="289"/>
        <end position="292"/>
    </location>
    <ligand>
        <name>GMP</name>
        <dbReference type="ChEBI" id="CHEBI:58115"/>
    </ligand>
</feature>
<feature type="binding site" evidence="10">
    <location>
        <begin position="257"/>
        <end position="258"/>
    </location>
    <ligand>
        <name>GMP</name>
        <dbReference type="ChEBI" id="CHEBI:58115"/>
    </ligand>
</feature>
<dbReference type="GO" id="GO:0005525">
    <property type="term" value="F:GTP binding"/>
    <property type="evidence" value="ECO:0007669"/>
    <property type="project" value="UniProtKB-KW"/>
</dbReference>
<dbReference type="Pfam" id="PF01139">
    <property type="entry name" value="RtcB"/>
    <property type="match status" value="1"/>
</dbReference>
<keyword evidence="6 10" id="KW-0342">GTP-binding</keyword>
<evidence type="ECO:0000256" key="10">
    <source>
        <dbReference type="PIRSR" id="PIRSR601233-2"/>
    </source>
</evidence>
<gene>
    <name evidence="12" type="ORF">SAMN05661109_00572</name>
</gene>
<evidence type="ECO:0000256" key="6">
    <source>
        <dbReference type="ARBA" id="ARBA00023134"/>
    </source>
</evidence>
<evidence type="ECO:0000256" key="3">
    <source>
        <dbReference type="ARBA" id="ARBA00022723"/>
    </source>
</evidence>
<keyword evidence="7 11" id="KW-0464">Manganese</keyword>
<feature type="binding site" evidence="11">
    <location>
        <position position="168"/>
    </location>
    <ligand>
        <name>Mn(2+)</name>
        <dbReference type="ChEBI" id="CHEBI:29035"/>
        <label>2</label>
    </ligand>
</feature>
<dbReference type="InterPro" id="IPR001233">
    <property type="entry name" value="RtcB"/>
</dbReference>
<dbReference type="STRING" id="1121357.SAMN05661109_00572"/>
<proteinExistence type="predicted"/>
<dbReference type="EC" id="6.5.1.8" evidence="1"/>
<dbReference type="GO" id="GO:0030145">
    <property type="term" value="F:manganese ion binding"/>
    <property type="evidence" value="ECO:0007669"/>
    <property type="project" value="TreeGrafter"/>
</dbReference>
<evidence type="ECO:0000256" key="9">
    <source>
        <dbReference type="PIRSR" id="PIRSR601233-1"/>
    </source>
</evidence>
<feature type="binding site" evidence="10">
    <location>
        <begin position="313"/>
        <end position="316"/>
    </location>
    <ligand>
        <name>GMP</name>
        <dbReference type="ChEBI" id="CHEBI:58115"/>
    </ligand>
</feature>
<accession>A0A1H9QJR5</accession>
<protein>
    <recommendedName>
        <fullName evidence="1">3'-phosphate/5'-hydroxy nucleic acid ligase</fullName>
        <ecNumber evidence="1">6.5.1.8</ecNumber>
    </recommendedName>
</protein>
<organism evidence="12 13">
    <name type="scientific">Corynebacterium cystitidis DSM 20524</name>
    <dbReference type="NCBI Taxonomy" id="1121357"/>
    <lineage>
        <taxon>Bacteria</taxon>
        <taxon>Bacillati</taxon>
        <taxon>Actinomycetota</taxon>
        <taxon>Actinomycetes</taxon>
        <taxon>Mycobacteriales</taxon>
        <taxon>Corynebacteriaceae</taxon>
        <taxon>Corynebacterium</taxon>
    </lineage>
</organism>
<evidence type="ECO:0000256" key="1">
    <source>
        <dbReference type="ARBA" id="ARBA00012726"/>
    </source>
</evidence>
<dbReference type="GO" id="GO:0003909">
    <property type="term" value="F:DNA ligase activity"/>
    <property type="evidence" value="ECO:0007669"/>
    <property type="project" value="TreeGrafter"/>
</dbReference>
<feature type="active site" description="GMP-histidine intermediate" evidence="9">
    <location>
        <position position="313"/>
    </location>
</feature>
<dbReference type="SUPFAM" id="SSF103365">
    <property type="entry name" value="Hypothetical protein PH1602"/>
    <property type="match status" value="1"/>
</dbReference>
<evidence type="ECO:0000256" key="2">
    <source>
        <dbReference type="ARBA" id="ARBA00022598"/>
    </source>
</evidence>
<evidence type="ECO:0000256" key="11">
    <source>
        <dbReference type="PIRSR" id="PIRSR601233-3"/>
    </source>
</evidence>
<dbReference type="PANTHER" id="PTHR43749:SF2">
    <property type="entry name" value="RNA-SPLICING LIGASE RTCB"/>
    <property type="match status" value="1"/>
</dbReference>
<dbReference type="InterPro" id="IPR036025">
    <property type="entry name" value="RtcB-like_sf"/>
</dbReference>
<keyword evidence="3 11" id="KW-0479">Metal-binding</keyword>
<evidence type="ECO:0000256" key="4">
    <source>
        <dbReference type="ARBA" id="ARBA00022741"/>
    </source>
</evidence>
<evidence type="ECO:0000256" key="7">
    <source>
        <dbReference type="ARBA" id="ARBA00023211"/>
    </source>
</evidence>
<sequence length="385" mass="42743">MTSTEVVAFASHLDDKVLDQARDIASLPFIYLYVVLMPGAHFGLGSAVGTVFGTQGAIIPAAVGVDIGCGMIGVRTQFSAEALRERELVQLRNALERVIPLSPGNYNKKVSRETADRRVRELSALADEHGVDLSHSPKWKVQLGSLGGGNHFIELCLDEQQRVWMFLHSGSRGVGNKIAQKHIKIARAETADLDLPNRDVAFLTEGTATFDQYIRDLNWAQRFAWLNREEVMDRFADQLGKLMCEPVVEEQRINCHHNYTAQEEHFGKTVWLTRKGAIFAGEGVQALIPGSMGTASYVVEGKGNPQALMSAPHGAGRRFSRTEAKKRFTSADLDKRMEGIVYRPGKEWVDEIPDAYKNIDQVMEDASDLVTVKHKLRQVLNVKGT</sequence>
<comment type="cofactor">
    <cofactor evidence="11">
        <name>Mn(2+)</name>
        <dbReference type="ChEBI" id="CHEBI:29035"/>
    </cofactor>
    <text evidence="11">Binds 2 manganese ions per subunit.</text>
</comment>
<dbReference type="GO" id="GO:0042245">
    <property type="term" value="P:RNA repair"/>
    <property type="evidence" value="ECO:0007669"/>
    <property type="project" value="UniProtKB-KW"/>
</dbReference>
<dbReference type="AlphaFoldDB" id="A0A1H9QJR5"/>
<feature type="binding site" evidence="11">
    <location>
        <position position="66"/>
    </location>
    <ligand>
        <name>Mn(2+)</name>
        <dbReference type="ChEBI" id="CHEBI:29035"/>
        <label>1</label>
    </ligand>
</feature>
<dbReference type="GO" id="GO:0006281">
    <property type="term" value="P:DNA repair"/>
    <property type="evidence" value="ECO:0007669"/>
    <property type="project" value="TreeGrafter"/>
</dbReference>
<keyword evidence="2 12" id="KW-0436">Ligase</keyword>
<dbReference type="EMBL" id="FOGQ01000002">
    <property type="protein sequence ID" value="SER60702.1"/>
    <property type="molecule type" value="Genomic_DNA"/>
</dbReference>
<evidence type="ECO:0000313" key="13">
    <source>
        <dbReference type="Proteomes" id="UP000198929"/>
    </source>
</evidence>
<reference evidence="13" key="1">
    <citation type="submission" date="2016-10" db="EMBL/GenBank/DDBJ databases">
        <authorList>
            <person name="Varghese N."/>
            <person name="Submissions S."/>
        </authorList>
    </citation>
    <scope>NUCLEOTIDE SEQUENCE [LARGE SCALE GENOMIC DNA]</scope>
    <source>
        <strain evidence="13">DSM 20524</strain>
    </source>
</reference>
<feature type="binding site" evidence="11">
    <location>
        <position position="151"/>
    </location>
    <ligand>
        <name>Mn(2+)</name>
        <dbReference type="ChEBI" id="CHEBI:29035"/>
        <label>1</label>
    </ligand>
</feature>
<feature type="binding site" evidence="10">
    <location>
        <position position="296"/>
    </location>
    <ligand>
        <name>GMP</name>
        <dbReference type="ChEBI" id="CHEBI:58115"/>
    </ligand>
</feature>
<dbReference type="InterPro" id="IPR052915">
    <property type="entry name" value="RtcB-like"/>
</dbReference>
<feature type="binding site" evidence="10">
    <location>
        <begin position="150"/>
        <end position="154"/>
    </location>
    <ligand>
        <name>GMP</name>
        <dbReference type="ChEBI" id="CHEBI:58115"/>
    </ligand>
</feature>
<evidence type="ECO:0000313" key="12">
    <source>
        <dbReference type="EMBL" id="SER60702.1"/>
    </source>
</evidence>
<feature type="binding site" evidence="10">
    <location>
        <position position="383"/>
    </location>
    <ligand>
        <name>GMP</name>
        <dbReference type="ChEBI" id="CHEBI:58115"/>
    </ligand>
</feature>
<keyword evidence="5" id="KW-0692">RNA repair</keyword>
<evidence type="ECO:0000256" key="5">
    <source>
        <dbReference type="ARBA" id="ARBA00022800"/>
    </source>
</evidence>
<name>A0A1H9QJR5_9CORY</name>
<feature type="binding site" evidence="11">
    <location>
        <position position="257"/>
    </location>
    <ligand>
        <name>Mn(2+)</name>
        <dbReference type="ChEBI" id="CHEBI:29035"/>
        <label>2</label>
    </ligand>
</feature>
<evidence type="ECO:0000256" key="8">
    <source>
        <dbReference type="ARBA" id="ARBA00047746"/>
    </source>
</evidence>